<organism evidence="3 4">
    <name type="scientific">Gibberella nygamai</name>
    <name type="common">Bean root rot disease fungus</name>
    <name type="synonym">Fusarium nygamai</name>
    <dbReference type="NCBI Taxonomy" id="42673"/>
    <lineage>
        <taxon>Eukaryota</taxon>
        <taxon>Fungi</taxon>
        <taxon>Dikarya</taxon>
        <taxon>Ascomycota</taxon>
        <taxon>Pezizomycotina</taxon>
        <taxon>Sordariomycetes</taxon>
        <taxon>Hypocreomycetidae</taxon>
        <taxon>Hypocreales</taxon>
        <taxon>Nectriaceae</taxon>
        <taxon>Fusarium</taxon>
        <taxon>Fusarium fujikuroi species complex</taxon>
    </lineage>
</organism>
<protein>
    <submittedName>
        <fullName evidence="3">Uncharacterized protein</fullName>
    </submittedName>
</protein>
<comment type="caution">
    <text evidence="3">The sequence shown here is derived from an EMBL/GenBank/DDBJ whole genome shotgun (WGS) entry which is preliminary data.</text>
</comment>
<feature type="signal peptide" evidence="2">
    <location>
        <begin position="1"/>
        <end position="19"/>
    </location>
</feature>
<feature type="compositionally biased region" description="Basic and acidic residues" evidence="1">
    <location>
        <begin position="57"/>
        <end position="86"/>
    </location>
</feature>
<evidence type="ECO:0000313" key="4">
    <source>
        <dbReference type="Proteomes" id="UP000236664"/>
    </source>
</evidence>
<sequence length="102" mass="11234">MHCNYFLLGLAVFAATALGLPTGKPADTGKQVPALYEAKGDNFDDGQLVHEELEKRMDDGSWHSGKYEGKDTGHDDGSWRPGKYEGDCTGFDDGNWITEENH</sequence>
<evidence type="ECO:0000313" key="3">
    <source>
        <dbReference type="EMBL" id="PNP79298.1"/>
    </source>
</evidence>
<dbReference type="OrthoDB" id="5055957at2759"/>
<evidence type="ECO:0000256" key="2">
    <source>
        <dbReference type="SAM" id="SignalP"/>
    </source>
</evidence>
<keyword evidence="2" id="KW-0732">Signal</keyword>
<name>A0A2K0WAI5_GIBNY</name>
<accession>A0A2K0WAI5</accession>
<feature type="region of interest" description="Disordered" evidence="1">
    <location>
        <begin position="57"/>
        <end position="102"/>
    </location>
</feature>
<dbReference type="AlphaFoldDB" id="A0A2K0WAI5"/>
<keyword evidence="4" id="KW-1185">Reference proteome</keyword>
<evidence type="ECO:0000256" key="1">
    <source>
        <dbReference type="SAM" id="MobiDB-lite"/>
    </source>
</evidence>
<dbReference type="EMBL" id="MTQA01000092">
    <property type="protein sequence ID" value="PNP79298.1"/>
    <property type="molecule type" value="Genomic_DNA"/>
</dbReference>
<reference evidence="3 4" key="1">
    <citation type="submission" date="2017-06" db="EMBL/GenBank/DDBJ databases">
        <title>Genome of Fusarium nygamai isolate CS10214.</title>
        <authorList>
            <person name="Gardiner D.M."/>
            <person name="Obanor F."/>
            <person name="Kazan K."/>
        </authorList>
    </citation>
    <scope>NUCLEOTIDE SEQUENCE [LARGE SCALE GENOMIC DNA]</scope>
    <source>
        <strain evidence="3 4">CS10214</strain>
    </source>
</reference>
<feature type="chain" id="PRO_5014420924" evidence="2">
    <location>
        <begin position="20"/>
        <end position="102"/>
    </location>
</feature>
<dbReference type="Proteomes" id="UP000236664">
    <property type="component" value="Unassembled WGS sequence"/>
</dbReference>
<dbReference type="STRING" id="42673.A0A2K0WAI5"/>
<gene>
    <name evidence="3" type="ORF">FNYG_07374</name>
</gene>
<proteinExistence type="predicted"/>